<dbReference type="RefSeq" id="WP_073356685.1">
    <property type="nucleotide sequence ID" value="NZ_FQUZ01000027.1"/>
</dbReference>
<dbReference type="PANTHER" id="PTHR43884">
    <property type="entry name" value="ACYL-COA DEHYDROGENASE"/>
    <property type="match status" value="1"/>
</dbReference>
<dbReference type="Pfam" id="PF08028">
    <property type="entry name" value="Acyl-CoA_dh_2"/>
    <property type="match status" value="1"/>
</dbReference>
<evidence type="ECO:0000313" key="5">
    <source>
        <dbReference type="Proteomes" id="UP000184327"/>
    </source>
</evidence>
<dbReference type="InterPro" id="IPR009100">
    <property type="entry name" value="AcylCoA_DH/oxidase_NM_dom_sf"/>
</dbReference>
<keyword evidence="1" id="KW-0560">Oxidoreductase</keyword>
<dbReference type="AlphaFoldDB" id="A0A1M5CFR7"/>
<dbReference type="GO" id="GO:0050660">
    <property type="term" value="F:flavin adenine dinucleotide binding"/>
    <property type="evidence" value="ECO:0007669"/>
    <property type="project" value="InterPro"/>
</dbReference>
<evidence type="ECO:0000259" key="3">
    <source>
        <dbReference type="Pfam" id="PF08028"/>
    </source>
</evidence>
<name>A0A1M5CFR7_9BURK</name>
<feature type="domain" description="Acyl-CoA dehydrogenase/oxidase N-terminal" evidence="2">
    <location>
        <begin position="30"/>
        <end position="122"/>
    </location>
</feature>
<dbReference type="Gene3D" id="2.40.110.10">
    <property type="entry name" value="Butyryl-CoA Dehydrogenase, subunit A, domain 2"/>
    <property type="match status" value="1"/>
</dbReference>
<dbReference type="GO" id="GO:0006552">
    <property type="term" value="P:L-leucine catabolic process"/>
    <property type="evidence" value="ECO:0007669"/>
    <property type="project" value="TreeGrafter"/>
</dbReference>
<dbReference type="InterPro" id="IPR013107">
    <property type="entry name" value="Acyl-CoA_DH_C"/>
</dbReference>
<gene>
    <name evidence="4" type="ORF">SAMN02745117_02149</name>
</gene>
<dbReference type="SUPFAM" id="SSF47203">
    <property type="entry name" value="Acyl-CoA dehydrogenase C-terminal domain-like"/>
    <property type="match status" value="1"/>
</dbReference>
<dbReference type="Proteomes" id="UP000184327">
    <property type="component" value="Unassembled WGS sequence"/>
</dbReference>
<evidence type="ECO:0000313" key="4">
    <source>
        <dbReference type="EMBL" id="SHF53549.1"/>
    </source>
</evidence>
<evidence type="ECO:0000256" key="1">
    <source>
        <dbReference type="ARBA" id="ARBA00023002"/>
    </source>
</evidence>
<protein>
    <submittedName>
        <fullName evidence="4">Acyl-CoA dehydrogenase</fullName>
    </submittedName>
</protein>
<organism evidence="4 5">
    <name type="scientific">Lampropedia hyalina DSM 16112</name>
    <dbReference type="NCBI Taxonomy" id="1122156"/>
    <lineage>
        <taxon>Bacteria</taxon>
        <taxon>Pseudomonadati</taxon>
        <taxon>Pseudomonadota</taxon>
        <taxon>Betaproteobacteria</taxon>
        <taxon>Burkholderiales</taxon>
        <taxon>Comamonadaceae</taxon>
        <taxon>Lampropedia</taxon>
    </lineage>
</organism>
<dbReference type="PANTHER" id="PTHR43884:SF12">
    <property type="entry name" value="ISOVALERYL-COA DEHYDROGENASE, MITOCHONDRIAL-RELATED"/>
    <property type="match status" value="1"/>
</dbReference>
<dbReference type="InterPro" id="IPR046373">
    <property type="entry name" value="Acyl-CoA_Oxase/DH_mid-dom_sf"/>
</dbReference>
<dbReference type="OrthoDB" id="6184213at2"/>
<dbReference type="InterPro" id="IPR013786">
    <property type="entry name" value="AcylCoA_DH/ox_N"/>
</dbReference>
<dbReference type="PIRSF" id="PIRSF016578">
    <property type="entry name" value="HsaA"/>
    <property type="match status" value="1"/>
</dbReference>
<dbReference type="GO" id="GO:0008470">
    <property type="term" value="F:3-methylbutanoyl-CoA dehydrogenase activity"/>
    <property type="evidence" value="ECO:0007669"/>
    <property type="project" value="TreeGrafter"/>
</dbReference>
<sequence>MTQTTQGWGEGPSERYETLASRFRGIFADIRTGAIERELTRQLPQDQVRQLAQAGLTAIRVPVEYGGSGASLPELFNLLIELAQADSNVVQSIRAHLGFVEVALNSGRKDWREDWLQRIAEGALIGPGRGEAGEVTQGKLATRLTQRDGIWYLNGTKFYSTGVRYSDWIDVGATGDDDQAYAVLVRRDAPGVDPLDDWNGFGQRLTSSGTTRYTEVVVQPEQIRGDDEKFPYSQAFYQLVHLATVAGIGRAISEETAAAVRERTRSFSNGNAARVRHDPQILEVVGRLRAAAYSASAIVLQNARALERVWQARQRGDDAAAIGHAREIADLEIAQSQTLVFELILQASTHLFDALGASSTLVPHALDRFWRNVRTLATHNPRIYKDRIAGDFAVNGTPAPDQWKIGVVPIPED</sequence>
<dbReference type="Pfam" id="PF02771">
    <property type="entry name" value="Acyl-CoA_dh_N"/>
    <property type="match status" value="1"/>
</dbReference>
<dbReference type="SUPFAM" id="SSF56645">
    <property type="entry name" value="Acyl-CoA dehydrogenase NM domain-like"/>
    <property type="match status" value="1"/>
</dbReference>
<dbReference type="Gene3D" id="1.10.540.10">
    <property type="entry name" value="Acyl-CoA dehydrogenase/oxidase, N-terminal domain"/>
    <property type="match status" value="1"/>
</dbReference>
<proteinExistence type="predicted"/>
<reference evidence="4 5" key="1">
    <citation type="submission" date="2016-11" db="EMBL/GenBank/DDBJ databases">
        <authorList>
            <person name="Jaros S."/>
            <person name="Januszkiewicz K."/>
            <person name="Wedrychowicz H."/>
        </authorList>
    </citation>
    <scope>NUCLEOTIDE SEQUENCE [LARGE SCALE GENOMIC DNA]</scope>
    <source>
        <strain evidence="4 5">DSM 16112</strain>
    </source>
</reference>
<dbReference type="STRING" id="1122156.SAMN02745117_02149"/>
<dbReference type="Gene3D" id="1.20.140.10">
    <property type="entry name" value="Butyryl-CoA Dehydrogenase, subunit A, domain 3"/>
    <property type="match status" value="1"/>
</dbReference>
<dbReference type="EMBL" id="FQUZ01000027">
    <property type="protein sequence ID" value="SHF53549.1"/>
    <property type="molecule type" value="Genomic_DNA"/>
</dbReference>
<dbReference type="InterPro" id="IPR037069">
    <property type="entry name" value="AcylCoA_DH/ox_N_sf"/>
</dbReference>
<accession>A0A1M5CFR7</accession>
<dbReference type="InterPro" id="IPR036250">
    <property type="entry name" value="AcylCo_DH-like_C"/>
</dbReference>
<keyword evidence="5" id="KW-1185">Reference proteome</keyword>
<feature type="domain" description="Acyl-CoA dehydrogenase C-terminal" evidence="3">
    <location>
        <begin position="240"/>
        <end position="379"/>
    </location>
</feature>
<evidence type="ECO:0000259" key="2">
    <source>
        <dbReference type="Pfam" id="PF02771"/>
    </source>
</evidence>